<dbReference type="InterPro" id="IPR022309">
    <property type="entry name" value="Ribosomal_Se8/biogenesis_NSA2"/>
</dbReference>
<reference evidence="8 9" key="1">
    <citation type="submission" date="2010-06" db="EMBL/GenBank/DDBJ databases">
        <title>Complete sequence chromosome of Methanohalobium evestigatum Z-7303.</title>
        <authorList>
            <consortium name="US DOE Joint Genome Institute"/>
            <person name="Lucas S."/>
            <person name="Copeland A."/>
            <person name="Lapidus A."/>
            <person name="Cheng J.-F."/>
            <person name="Bruce D."/>
            <person name="Goodwin L."/>
            <person name="Pitluck S."/>
            <person name="Saunders E."/>
            <person name="Detter J.C."/>
            <person name="Han C."/>
            <person name="Tapia R."/>
            <person name="Land M."/>
            <person name="Hauser L."/>
            <person name="Kyrpides N."/>
            <person name="Mikhailova N."/>
            <person name="Sieprawska-Lupa M."/>
            <person name="Whitman W.B."/>
            <person name="Anderson I."/>
            <person name="Woyke T."/>
        </authorList>
    </citation>
    <scope>NUCLEOTIDE SEQUENCE [LARGE SCALE GENOMIC DNA]</scope>
    <source>
        <strain evidence="9">ATCC BAA-1072 / DSM 3721 / NBRC 107634 / OCM 161 / Z-7303</strain>
    </source>
</reference>
<name>D7E6A1_METEZ</name>
<dbReference type="Pfam" id="PF01201">
    <property type="entry name" value="Ribosomal_S8e"/>
    <property type="match status" value="1"/>
</dbReference>
<organism evidence="8 9">
    <name type="scientific">Methanohalobium evestigatum (strain ATCC BAA-1072 / DSM 3721 / NBRC 107634 / OCM 161 / Z-7303)</name>
    <dbReference type="NCBI Taxonomy" id="644295"/>
    <lineage>
        <taxon>Archaea</taxon>
        <taxon>Methanobacteriati</taxon>
        <taxon>Methanobacteriota</taxon>
        <taxon>Stenosarchaea group</taxon>
        <taxon>Methanomicrobia</taxon>
        <taxon>Methanosarcinales</taxon>
        <taxon>Methanosarcinaceae</taxon>
        <taxon>Methanohalobium</taxon>
    </lineage>
</organism>
<evidence type="ECO:0000313" key="8">
    <source>
        <dbReference type="EMBL" id="ADI73123.1"/>
    </source>
</evidence>
<evidence type="ECO:0000256" key="5">
    <source>
        <dbReference type="ARBA" id="ARBA00035277"/>
    </source>
</evidence>
<feature type="region of interest" description="Disordered" evidence="7">
    <location>
        <begin position="1"/>
        <end position="34"/>
    </location>
</feature>
<evidence type="ECO:0000256" key="4">
    <source>
        <dbReference type="ARBA" id="ARBA00023274"/>
    </source>
</evidence>
<evidence type="ECO:0000256" key="3">
    <source>
        <dbReference type="ARBA" id="ARBA00022980"/>
    </source>
</evidence>
<dbReference type="AlphaFoldDB" id="D7E6A1"/>
<comment type="similarity">
    <text evidence="1 6">Belongs to the eukaryotic ribosomal protein eS8 family.</text>
</comment>
<dbReference type="HAMAP" id="MF_00029">
    <property type="entry name" value="Ribosomal_eS8"/>
    <property type="match status" value="1"/>
</dbReference>
<evidence type="ECO:0000256" key="2">
    <source>
        <dbReference type="ARBA" id="ARBA00011458"/>
    </source>
</evidence>
<keyword evidence="3 6" id="KW-0689">Ribosomal protein</keyword>
<evidence type="ECO:0000256" key="7">
    <source>
        <dbReference type="SAM" id="MobiDB-lite"/>
    </source>
</evidence>
<dbReference type="GO" id="GO:0005840">
    <property type="term" value="C:ribosome"/>
    <property type="evidence" value="ECO:0007669"/>
    <property type="project" value="UniProtKB-KW"/>
</dbReference>
<dbReference type="InterPro" id="IPR001047">
    <property type="entry name" value="Ribosomal_eS8"/>
</dbReference>
<dbReference type="GeneID" id="9345805"/>
<dbReference type="FunFam" id="2.40.10.310:FF:000002">
    <property type="entry name" value="30S ribosomal protein S8e"/>
    <property type="match status" value="1"/>
</dbReference>
<dbReference type="PROSITE" id="PS01193">
    <property type="entry name" value="RIBOSOMAL_S8E"/>
    <property type="match status" value="1"/>
</dbReference>
<evidence type="ECO:0000256" key="6">
    <source>
        <dbReference type="HAMAP-Rule" id="MF_00029"/>
    </source>
</evidence>
<protein>
    <recommendedName>
        <fullName evidence="5 6">Small ribosomal subunit protein eS8</fullName>
    </recommendedName>
</protein>
<dbReference type="EMBL" id="CP002069">
    <property type="protein sequence ID" value="ADI73123.1"/>
    <property type="molecule type" value="Genomic_DNA"/>
</dbReference>
<dbReference type="Gene3D" id="2.40.10.310">
    <property type="match status" value="1"/>
</dbReference>
<evidence type="ECO:0000256" key="1">
    <source>
        <dbReference type="ARBA" id="ARBA00005257"/>
    </source>
</evidence>
<dbReference type="RefSeq" id="WP_013193691.1">
    <property type="nucleotide sequence ID" value="NC_014253.1"/>
</dbReference>
<gene>
    <name evidence="6" type="primary">rps8e</name>
    <name evidence="8" type="ordered locus">Metev_0193</name>
</gene>
<dbReference type="KEGG" id="mev:Metev_0193"/>
<dbReference type="STRING" id="644295.Metev_0193"/>
<dbReference type="Proteomes" id="UP000000391">
    <property type="component" value="Chromosome"/>
</dbReference>
<comment type="subunit">
    <text evidence="2 6">Part of the 30S ribosomal subunit.</text>
</comment>
<accession>D7E6A1</accession>
<dbReference type="GO" id="GO:0006412">
    <property type="term" value="P:translation"/>
    <property type="evidence" value="ECO:0007669"/>
    <property type="project" value="UniProtKB-UniRule"/>
</dbReference>
<sequence length="125" mass="13877">MKWQGRSKRTPSGAKITPVRGKRKHEIGRESTETYVSETKRKNIASRGCNRKYRLLRCNEANVTNPADGTTQKSTIENVVENPANVHYMRRNIITKGSVIKTGLGNAKVTSRPGQDGVVNAVLIE</sequence>
<keyword evidence="4 6" id="KW-0687">Ribonucleoprotein</keyword>
<dbReference type="GO" id="GO:0003735">
    <property type="term" value="F:structural constituent of ribosome"/>
    <property type="evidence" value="ECO:0007669"/>
    <property type="project" value="InterPro"/>
</dbReference>
<dbReference type="NCBIfam" id="TIGR00307">
    <property type="entry name" value="eS8"/>
    <property type="match status" value="1"/>
</dbReference>
<dbReference type="InterPro" id="IPR020919">
    <property type="entry name" value="Ribosomal_protein_eS8_arc"/>
</dbReference>
<dbReference type="CDD" id="cd11382">
    <property type="entry name" value="Ribosomal_S8e"/>
    <property type="match status" value="1"/>
</dbReference>
<dbReference type="HOGENOM" id="CLU_080597_2_1_2"/>
<keyword evidence="9" id="KW-1185">Reference proteome</keyword>
<dbReference type="InterPro" id="IPR018283">
    <property type="entry name" value="Ribosomal_eS8_CS"/>
</dbReference>
<dbReference type="PANTHER" id="PTHR10394">
    <property type="entry name" value="40S RIBOSOMAL PROTEIN S8"/>
    <property type="match status" value="1"/>
</dbReference>
<evidence type="ECO:0000313" key="9">
    <source>
        <dbReference type="Proteomes" id="UP000000391"/>
    </source>
</evidence>
<proteinExistence type="inferred from homology"/>
<dbReference type="OrthoDB" id="372305at2157"/>
<dbReference type="GO" id="GO:1990904">
    <property type="term" value="C:ribonucleoprotein complex"/>
    <property type="evidence" value="ECO:0007669"/>
    <property type="project" value="UniProtKB-KW"/>
</dbReference>